<feature type="region of interest" description="Disordered" evidence="1">
    <location>
        <begin position="1"/>
        <end position="74"/>
    </location>
</feature>
<evidence type="ECO:0000313" key="3">
    <source>
        <dbReference type="Proteomes" id="UP000740883"/>
    </source>
</evidence>
<organism evidence="2 3">
    <name type="scientific">Nosema granulosis</name>
    <dbReference type="NCBI Taxonomy" id="83296"/>
    <lineage>
        <taxon>Eukaryota</taxon>
        <taxon>Fungi</taxon>
        <taxon>Fungi incertae sedis</taxon>
        <taxon>Microsporidia</taxon>
        <taxon>Nosematidae</taxon>
        <taxon>Nosema</taxon>
    </lineage>
</organism>
<keyword evidence="3" id="KW-1185">Reference proteome</keyword>
<gene>
    <name evidence="2" type="primary">Mal-087_1</name>
    <name evidence="2" type="ORF">NGRA_1858</name>
</gene>
<sequence>MEKKNNSNFDSKINSGTTSDINSSSDCENSDASSNASSNVSSNASSNVSSNVSSNASSNASSNVSSNVSSNASSNVSSNVSSSLEYDSEDIQLDVCVESNPQLDDYEMFLERAKLFNSIAALNGNILKCISIKSAETVLSFMMAFKYDKLLKTIPKNIKKSINKVIESNFESFYLDQEETVKRVKTDQIHQIKERMVLLYTDRFCDLDPLKVLELYEKIEFNDNFIYLIFSKLQQVDKKEVEKDFSDFDKNYLDFLPVKIEEIFFLKATDVFKTTNIGGNEYRMFFLRSEDLKKFISLLKVEIKENY</sequence>
<feature type="compositionally biased region" description="Polar residues" evidence="1">
    <location>
        <begin position="1"/>
        <end position="21"/>
    </location>
</feature>
<proteinExistence type="predicted"/>
<accession>A0A9P6GXR0</accession>
<evidence type="ECO:0000256" key="1">
    <source>
        <dbReference type="SAM" id="MobiDB-lite"/>
    </source>
</evidence>
<dbReference type="OrthoDB" id="10509899at2759"/>
<name>A0A9P6GXR0_9MICR</name>
<reference evidence="2 3" key="1">
    <citation type="journal article" date="2020" name="Genome Biol. Evol.">
        <title>Comparative genomics of strictly vertically transmitted, feminizing microsporidia endosymbionts of amphipod crustaceans.</title>
        <authorList>
            <person name="Cormier A."/>
            <person name="Chebbi M.A."/>
            <person name="Giraud I."/>
            <person name="Wattier R."/>
            <person name="Teixeira M."/>
            <person name="Gilbert C."/>
            <person name="Rigaud T."/>
            <person name="Cordaux R."/>
        </authorList>
    </citation>
    <scope>NUCLEOTIDE SEQUENCE [LARGE SCALE GENOMIC DNA]</scope>
    <source>
        <strain evidence="2 3">Ou3-Ou53</strain>
    </source>
</reference>
<feature type="compositionally biased region" description="Low complexity" evidence="1">
    <location>
        <begin position="22"/>
        <end position="74"/>
    </location>
</feature>
<dbReference type="Proteomes" id="UP000740883">
    <property type="component" value="Unassembled WGS sequence"/>
</dbReference>
<evidence type="ECO:0000313" key="2">
    <source>
        <dbReference type="EMBL" id="KAF9762664.1"/>
    </source>
</evidence>
<protein>
    <submittedName>
        <fullName evidence="2">Protein B602L</fullName>
    </submittedName>
</protein>
<comment type="caution">
    <text evidence="2">The sequence shown here is derived from an EMBL/GenBank/DDBJ whole genome shotgun (WGS) entry which is preliminary data.</text>
</comment>
<dbReference type="AlphaFoldDB" id="A0A9P6GXR0"/>
<dbReference type="EMBL" id="SBJO01000147">
    <property type="protein sequence ID" value="KAF9762664.1"/>
    <property type="molecule type" value="Genomic_DNA"/>
</dbReference>